<dbReference type="InterPro" id="IPR021728">
    <property type="entry name" value="DUF3300"/>
</dbReference>
<name>A0A6S7B2Z7_9BURK</name>
<organism evidence="2 3">
    <name type="scientific">Paraburkholderia ultramafica</name>
    <dbReference type="NCBI Taxonomy" id="1544867"/>
    <lineage>
        <taxon>Bacteria</taxon>
        <taxon>Pseudomonadati</taxon>
        <taxon>Pseudomonadota</taxon>
        <taxon>Betaproteobacteria</taxon>
        <taxon>Burkholderiales</taxon>
        <taxon>Burkholderiaceae</taxon>
        <taxon>Paraburkholderia</taxon>
    </lineage>
</organism>
<proteinExistence type="predicted"/>
<keyword evidence="3" id="KW-1185">Reference proteome</keyword>
<accession>A0A6S7B2Z7</accession>
<sequence length="357" mass="38259">MKLVKRVFSIVVPTCIALGIAGHAVADQDNQALVPPSAAIQRTPEELQQLVAPIALYPDPLVAQILAAATHIAEVVAADRWMQSNSQLTGDALAAQVDQQVWDASVKALTGFPAVLANMDQNVVWTSSLGDAYLSQSQQLMAAIQTMRQRASTAGNLEINQQETVTNDGGSINIQPADPAVVYVPEYDPALVYGAPMALWPGWYPDPDLYLDGPGIVFGVGFDLGYFGGYGWGWRHWRPDWDHRAVWFDGGRYVWHNRSLVDANHLFHGNEGFNPPHGAYGMRGMYGAAHTYQPAMSPRQFVGSHTVPGVGLSRFGGIGPEGFGRAEFGGGRRGFGAMGHAEIGHMSAGAHGGSGRG</sequence>
<evidence type="ECO:0000313" key="2">
    <source>
        <dbReference type="EMBL" id="CAB3783892.1"/>
    </source>
</evidence>
<dbReference type="PANTHER" id="PTHR40269">
    <property type="entry name" value="OUTER MEMBRANE PROTEIN-RELATED"/>
    <property type="match status" value="1"/>
</dbReference>
<evidence type="ECO:0008006" key="4">
    <source>
        <dbReference type="Google" id="ProtNLM"/>
    </source>
</evidence>
<keyword evidence="1" id="KW-0732">Signal</keyword>
<dbReference type="Pfam" id="PF11737">
    <property type="entry name" value="DUF3300"/>
    <property type="match status" value="1"/>
</dbReference>
<dbReference type="Proteomes" id="UP000494365">
    <property type="component" value="Unassembled WGS sequence"/>
</dbReference>
<evidence type="ECO:0000313" key="3">
    <source>
        <dbReference type="Proteomes" id="UP000494365"/>
    </source>
</evidence>
<protein>
    <recommendedName>
        <fullName evidence="4">DUF3300 domain-containing protein</fullName>
    </recommendedName>
</protein>
<dbReference type="RefSeq" id="WP_175149148.1">
    <property type="nucleotide sequence ID" value="NZ_CADIKK010000006.1"/>
</dbReference>
<feature type="signal peptide" evidence="1">
    <location>
        <begin position="1"/>
        <end position="26"/>
    </location>
</feature>
<evidence type="ECO:0000256" key="1">
    <source>
        <dbReference type="SAM" id="SignalP"/>
    </source>
</evidence>
<reference evidence="2 3" key="1">
    <citation type="submission" date="2020-04" db="EMBL/GenBank/DDBJ databases">
        <authorList>
            <person name="De Canck E."/>
        </authorList>
    </citation>
    <scope>NUCLEOTIDE SEQUENCE [LARGE SCALE GENOMIC DNA]</scope>
    <source>
        <strain evidence="2 3">LMG 28614</strain>
    </source>
</reference>
<dbReference type="PANTHER" id="PTHR40269:SF1">
    <property type="entry name" value="OUTER MEMBRANE PROTEIN"/>
    <property type="match status" value="1"/>
</dbReference>
<gene>
    <name evidence="2" type="ORF">LMG28614_01755</name>
</gene>
<dbReference type="EMBL" id="CADIKK010000006">
    <property type="protein sequence ID" value="CAB3783892.1"/>
    <property type="molecule type" value="Genomic_DNA"/>
</dbReference>
<feature type="chain" id="PRO_5029017658" description="DUF3300 domain-containing protein" evidence="1">
    <location>
        <begin position="27"/>
        <end position="357"/>
    </location>
</feature>
<dbReference type="AlphaFoldDB" id="A0A6S7B2Z7"/>